<feature type="site" description="Electron transfer via tryptophanyl radical" evidence="7">
    <location>
        <position position="320"/>
    </location>
</feature>
<dbReference type="FunFam" id="1.10.579.10:FF:000003">
    <property type="entry name" value="Deoxyribodipyrimidine photo-lyase"/>
    <property type="match status" value="1"/>
</dbReference>
<keyword evidence="5" id="KW-0157">Chromophore</keyword>
<evidence type="ECO:0000256" key="1">
    <source>
        <dbReference type="ARBA" id="ARBA00001932"/>
    </source>
</evidence>
<dbReference type="GO" id="GO:0005737">
    <property type="term" value="C:cytoplasm"/>
    <property type="evidence" value="ECO:0007669"/>
    <property type="project" value="EnsemblPlants"/>
</dbReference>
<dbReference type="AlphaFoldDB" id="A0A5P1E4D3"/>
<dbReference type="GO" id="GO:0003677">
    <property type="term" value="F:DNA binding"/>
    <property type="evidence" value="ECO:0007669"/>
    <property type="project" value="TreeGrafter"/>
</dbReference>
<dbReference type="InterPro" id="IPR036155">
    <property type="entry name" value="Crypto/Photolyase_N_sf"/>
</dbReference>
<dbReference type="InterPro" id="IPR006050">
    <property type="entry name" value="DNA_photolyase_N"/>
</dbReference>
<comment type="cofactor">
    <cofactor evidence="6">
        <name>FAD</name>
        <dbReference type="ChEBI" id="CHEBI:57692"/>
    </cofactor>
    <text evidence="6">Binds 1 FAD per subunit.</text>
</comment>
<dbReference type="Proteomes" id="UP000243459">
    <property type="component" value="Chromosome 10"/>
</dbReference>
<proteinExistence type="inferred from homology"/>
<dbReference type="InterPro" id="IPR002081">
    <property type="entry name" value="Cryptochrome/DNA_photolyase_1"/>
</dbReference>
<dbReference type="GO" id="GO:2000028">
    <property type="term" value="P:regulation of photoperiodism, flowering"/>
    <property type="evidence" value="ECO:0007669"/>
    <property type="project" value="EnsemblPlants"/>
</dbReference>
<evidence type="ECO:0000256" key="2">
    <source>
        <dbReference type="ARBA" id="ARBA00005862"/>
    </source>
</evidence>
<dbReference type="GO" id="GO:0009414">
    <property type="term" value="P:response to water deprivation"/>
    <property type="evidence" value="ECO:0007669"/>
    <property type="project" value="EnsemblPlants"/>
</dbReference>
<reference evidence="11" key="1">
    <citation type="journal article" date="2017" name="Nat. Commun.">
        <title>The asparagus genome sheds light on the origin and evolution of a young Y chromosome.</title>
        <authorList>
            <person name="Harkess A."/>
            <person name="Zhou J."/>
            <person name="Xu C."/>
            <person name="Bowers J.E."/>
            <person name="Van der Hulst R."/>
            <person name="Ayyampalayam S."/>
            <person name="Mercati F."/>
            <person name="Riccardi P."/>
            <person name="McKain M.R."/>
            <person name="Kakrana A."/>
            <person name="Tang H."/>
            <person name="Ray J."/>
            <person name="Groenendijk J."/>
            <person name="Arikit S."/>
            <person name="Mathioni S.M."/>
            <person name="Nakano M."/>
            <person name="Shan H."/>
            <person name="Telgmann-Rauber A."/>
            <person name="Kanno A."/>
            <person name="Yue Z."/>
            <person name="Chen H."/>
            <person name="Li W."/>
            <person name="Chen Y."/>
            <person name="Xu X."/>
            <person name="Zhang Y."/>
            <person name="Luo S."/>
            <person name="Chen H."/>
            <person name="Gao J."/>
            <person name="Mao Z."/>
            <person name="Pires J.C."/>
            <person name="Luo M."/>
            <person name="Kudrna D."/>
            <person name="Wing R.A."/>
            <person name="Meyers B.C."/>
            <person name="Yi K."/>
            <person name="Kong H."/>
            <person name="Lavrijsen P."/>
            <person name="Sunseri F."/>
            <person name="Falavigna A."/>
            <person name="Ye Y."/>
            <person name="Leebens-Mack J.H."/>
            <person name="Chen G."/>
        </authorList>
    </citation>
    <scope>NUCLEOTIDE SEQUENCE [LARGE SCALE GENOMIC DNA]</scope>
    <source>
        <strain evidence="11">cv. DH0086</strain>
    </source>
</reference>
<dbReference type="Gramene" id="ONK57378">
    <property type="protein sequence ID" value="ONK57378"/>
    <property type="gene ID" value="A4U43_C10F19470"/>
</dbReference>
<feature type="binding site" evidence="6">
    <location>
        <begin position="243"/>
        <end position="247"/>
    </location>
    <ligand>
        <name>FAD</name>
        <dbReference type="ChEBI" id="CHEBI:57692"/>
    </ligand>
</feature>
<evidence type="ECO:0000313" key="10">
    <source>
        <dbReference type="EMBL" id="ONK57378.1"/>
    </source>
</evidence>
<evidence type="ECO:0000256" key="4">
    <source>
        <dbReference type="ARBA" id="ARBA00022827"/>
    </source>
</evidence>
<dbReference type="SUPFAM" id="SSF52425">
    <property type="entry name" value="Cryptochrome/photolyase, N-terminal domain"/>
    <property type="match status" value="1"/>
</dbReference>
<evidence type="ECO:0000256" key="7">
    <source>
        <dbReference type="PIRSR" id="PIRSR602081-2"/>
    </source>
</evidence>
<dbReference type="OMA" id="ETLIDWD"/>
<feature type="binding site" evidence="6">
    <location>
        <position position="231"/>
    </location>
    <ligand>
        <name>FAD</name>
        <dbReference type="ChEBI" id="CHEBI:57692"/>
    </ligand>
</feature>
<evidence type="ECO:0000256" key="8">
    <source>
        <dbReference type="SAM" id="MobiDB-lite"/>
    </source>
</evidence>
<dbReference type="InterPro" id="IPR036134">
    <property type="entry name" value="Crypto/Photolyase_FAD-like_sf"/>
</dbReference>
<dbReference type="PANTHER" id="PTHR11455">
    <property type="entry name" value="CRYPTOCHROME"/>
    <property type="match status" value="1"/>
</dbReference>
<dbReference type="InterPro" id="IPR014134">
    <property type="entry name" value="Cryptochrome_pln"/>
</dbReference>
<dbReference type="InterPro" id="IPR014729">
    <property type="entry name" value="Rossmann-like_a/b/a_fold"/>
</dbReference>
<dbReference type="GO" id="GO:0048574">
    <property type="term" value="P:long-day photoperiodism, flowering"/>
    <property type="evidence" value="ECO:0007669"/>
    <property type="project" value="EnsemblPlants"/>
</dbReference>
<feature type="region of interest" description="Disordered" evidence="8">
    <location>
        <begin position="552"/>
        <end position="571"/>
    </location>
</feature>
<dbReference type="GO" id="GO:0042803">
    <property type="term" value="F:protein homodimerization activity"/>
    <property type="evidence" value="ECO:0007669"/>
    <property type="project" value="EnsemblPlants"/>
</dbReference>
<dbReference type="Gene3D" id="1.10.579.10">
    <property type="entry name" value="DNA Cyclobutane Dipyrimidine Photolyase, subunit A, domain 3"/>
    <property type="match status" value="1"/>
</dbReference>
<evidence type="ECO:0000256" key="3">
    <source>
        <dbReference type="ARBA" id="ARBA00022630"/>
    </source>
</evidence>
<dbReference type="GO" id="GO:0005524">
    <property type="term" value="F:ATP binding"/>
    <property type="evidence" value="ECO:0007669"/>
    <property type="project" value="EnsemblPlants"/>
</dbReference>
<evidence type="ECO:0000313" key="11">
    <source>
        <dbReference type="Proteomes" id="UP000243459"/>
    </source>
</evidence>
<dbReference type="PRINTS" id="PR00147">
    <property type="entry name" value="DNAPHOTLYASE"/>
</dbReference>
<feature type="site" description="Electron transfer via tryptophanyl radical" evidence="7">
    <location>
        <position position="373"/>
    </location>
</feature>
<dbReference type="GO" id="GO:0010118">
    <property type="term" value="P:stomatal movement"/>
    <property type="evidence" value="ECO:0007669"/>
    <property type="project" value="EnsemblPlants"/>
</dbReference>
<dbReference type="PROSITE" id="PS00394">
    <property type="entry name" value="DNA_PHOTOLYASES_1_1"/>
    <property type="match status" value="1"/>
</dbReference>
<dbReference type="Pfam" id="PF00875">
    <property type="entry name" value="DNA_photolyase"/>
    <property type="match status" value="1"/>
</dbReference>
<accession>A0A5P1E4D3</accession>
<dbReference type="GO" id="GO:0003904">
    <property type="term" value="F:deoxyribodipyrimidine photo-lyase activity"/>
    <property type="evidence" value="ECO:0007669"/>
    <property type="project" value="TreeGrafter"/>
</dbReference>
<dbReference type="Gene3D" id="3.40.50.620">
    <property type="entry name" value="HUPs"/>
    <property type="match status" value="1"/>
</dbReference>
<dbReference type="GO" id="GO:0016604">
    <property type="term" value="C:nuclear body"/>
    <property type="evidence" value="ECO:0007669"/>
    <property type="project" value="EnsemblPlants"/>
</dbReference>
<feature type="region of interest" description="Disordered" evidence="8">
    <location>
        <begin position="577"/>
        <end position="598"/>
    </location>
</feature>
<comment type="cofactor">
    <cofactor evidence="1">
        <name>(6R)-5,10-methylene-5,6,7,8-tetrahydrofolate</name>
        <dbReference type="ChEBI" id="CHEBI:15636"/>
    </cofactor>
</comment>
<feature type="site" description="Electron transfer via tryptophanyl radical" evidence="7">
    <location>
        <position position="396"/>
    </location>
</feature>
<name>A0A5P1E4D3_ASPOF</name>
<feature type="binding site" evidence="6">
    <location>
        <position position="286"/>
    </location>
    <ligand>
        <name>FAD</name>
        <dbReference type="ChEBI" id="CHEBI:57692"/>
    </ligand>
</feature>
<dbReference type="EMBL" id="CM007390">
    <property type="protein sequence ID" value="ONK57378.1"/>
    <property type="molecule type" value="Genomic_DNA"/>
</dbReference>
<evidence type="ECO:0000256" key="5">
    <source>
        <dbReference type="ARBA" id="ARBA00022991"/>
    </source>
</evidence>
<dbReference type="InterPro" id="IPR005101">
    <property type="entry name" value="Cryptochr/Photolyase_FAD-bd"/>
</dbReference>
<dbReference type="InterPro" id="IPR018394">
    <property type="entry name" value="DNA_photolyase_1_CS_C"/>
</dbReference>
<gene>
    <name evidence="10" type="ORF">A4U43_C10F19470</name>
</gene>
<evidence type="ECO:0000259" key="9">
    <source>
        <dbReference type="PROSITE" id="PS51645"/>
    </source>
</evidence>
<dbReference type="GO" id="GO:0009646">
    <property type="term" value="P:response to absence of light"/>
    <property type="evidence" value="ECO:0007669"/>
    <property type="project" value="EnsemblPlants"/>
</dbReference>
<keyword evidence="11" id="KW-1185">Reference proteome</keyword>
<dbReference type="GO" id="GO:2000379">
    <property type="term" value="P:positive regulation of reactive oxygen species metabolic process"/>
    <property type="evidence" value="ECO:0007669"/>
    <property type="project" value="EnsemblPlants"/>
</dbReference>
<dbReference type="PANTHER" id="PTHR11455:SF18">
    <property type="entry name" value="SI:CH1073-390K14.1"/>
    <property type="match status" value="1"/>
</dbReference>
<evidence type="ECO:0000256" key="6">
    <source>
        <dbReference type="PIRSR" id="PIRSR602081-1"/>
    </source>
</evidence>
<comment type="similarity">
    <text evidence="2">Belongs to the DNA photolyase class-1 family.</text>
</comment>
<dbReference type="GO" id="GO:0010075">
    <property type="term" value="P:regulation of meristem growth"/>
    <property type="evidence" value="ECO:0007669"/>
    <property type="project" value="EnsemblPlants"/>
</dbReference>
<dbReference type="GO" id="GO:0051607">
    <property type="term" value="P:defense response to virus"/>
    <property type="evidence" value="ECO:0007669"/>
    <property type="project" value="EnsemblPlants"/>
</dbReference>
<dbReference type="GO" id="GO:0010617">
    <property type="term" value="P:circadian regulation of calcium ion oscillation"/>
    <property type="evidence" value="ECO:0007669"/>
    <property type="project" value="EnsemblPlants"/>
</dbReference>
<dbReference type="Pfam" id="PF03441">
    <property type="entry name" value="FAD_binding_7"/>
    <property type="match status" value="1"/>
</dbReference>
<keyword evidence="3 6" id="KW-0285">Flavoprotein</keyword>
<feature type="domain" description="Photolyase/cryptochrome alpha/beta" evidence="9">
    <location>
        <begin position="5"/>
        <end position="134"/>
    </location>
</feature>
<dbReference type="NCBIfam" id="TIGR02766">
    <property type="entry name" value="crypt_chrom_pln"/>
    <property type="match status" value="1"/>
</dbReference>
<dbReference type="SUPFAM" id="SSF48173">
    <property type="entry name" value="Cryptochrome/photolyase FAD-binding domain"/>
    <property type="match status" value="1"/>
</dbReference>
<dbReference type="OrthoDB" id="435881at2759"/>
<dbReference type="GO" id="GO:0009638">
    <property type="term" value="P:phototropism"/>
    <property type="evidence" value="ECO:0007669"/>
    <property type="project" value="EnsemblPlants"/>
</dbReference>
<dbReference type="GO" id="GO:0009911">
    <property type="term" value="P:positive regulation of flower development"/>
    <property type="evidence" value="ECO:0007669"/>
    <property type="project" value="EnsemblPlants"/>
</dbReference>
<dbReference type="PROSITE" id="PS51645">
    <property type="entry name" value="PHR_CRY_ALPHA_BETA"/>
    <property type="match status" value="1"/>
</dbReference>
<dbReference type="GO" id="GO:0009882">
    <property type="term" value="F:blue light photoreceptor activity"/>
    <property type="evidence" value="ECO:0007669"/>
    <property type="project" value="InterPro"/>
</dbReference>
<dbReference type="GO" id="GO:0071949">
    <property type="term" value="F:FAD binding"/>
    <property type="evidence" value="ECO:0007669"/>
    <property type="project" value="EnsemblPlants"/>
</dbReference>
<dbReference type="GO" id="GO:0072387">
    <property type="term" value="P:flavin adenine dinucleotide metabolic process"/>
    <property type="evidence" value="ECO:0007669"/>
    <property type="project" value="EnsemblPlants"/>
</dbReference>
<dbReference type="GO" id="GO:0006338">
    <property type="term" value="P:chromatin remodeling"/>
    <property type="evidence" value="ECO:0007669"/>
    <property type="project" value="EnsemblPlants"/>
</dbReference>
<dbReference type="GO" id="GO:0043153">
    <property type="term" value="P:entrainment of circadian clock by photoperiod"/>
    <property type="evidence" value="ECO:0007669"/>
    <property type="project" value="TreeGrafter"/>
</dbReference>
<dbReference type="GO" id="GO:1902347">
    <property type="term" value="P:response to strigolactone"/>
    <property type="evidence" value="ECO:0007669"/>
    <property type="project" value="EnsemblPlants"/>
</dbReference>
<keyword evidence="4 6" id="KW-0274">FAD</keyword>
<protein>
    <recommendedName>
        <fullName evidence="9">Photolyase/cryptochrome alpha/beta domain-containing protein</fullName>
    </recommendedName>
</protein>
<dbReference type="GO" id="GO:0010244">
    <property type="term" value="P:response to low fluence blue light stimulus by blue low-fluence system"/>
    <property type="evidence" value="ECO:0007669"/>
    <property type="project" value="EnsemblPlants"/>
</dbReference>
<organism evidence="10 11">
    <name type="scientific">Asparagus officinalis</name>
    <name type="common">Garden asparagus</name>
    <dbReference type="NCBI Taxonomy" id="4686"/>
    <lineage>
        <taxon>Eukaryota</taxon>
        <taxon>Viridiplantae</taxon>
        <taxon>Streptophyta</taxon>
        <taxon>Embryophyta</taxon>
        <taxon>Tracheophyta</taxon>
        <taxon>Spermatophyta</taxon>
        <taxon>Magnoliopsida</taxon>
        <taxon>Liliopsida</taxon>
        <taxon>Asparagales</taxon>
        <taxon>Asparagaceae</taxon>
        <taxon>Asparagoideae</taxon>
        <taxon>Asparagus</taxon>
    </lineage>
</organism>
<dbReference type="Gene3D" id="1.25.40.80">
    <property type="match status" value="1"/>
</dbReference>
<dbReference type="GO" id="GO:0032922">
    <property type="term" value="P:circadian regulation of gene expression"/>
    <property type="evidence" value="ECO:0007669"/>
    <property type="project" value="TreeGrafter"/>
</dbReference>
<sequence>MGSRSKTIVWFRRDLRIEDNPALASACRGGCVLPVFIWSAEEEGQFYPGRCSRWWLKQSLAHLDRSLRSLGAPFVFIKAETTIAALLQCINAVGATRLVFNHLYDPVSLVRDHKVKSQLADLGVTVQSFNGDLLYEPWEVHDEGGLPFTTFDSYWAKCTSLPMEPALVLPPWKLVPPEGAEKVISCSLEELCLESDAEKLSNALLSRAWSPGWSNADKLLNEFLNNHLLDYSKYRMKVDGSTTSLLSPYLHFGEISVRKIYGSVRMKQIQWAKEENSEAEDSVKLFLRAIGFREYSRYLCFNFPFTHHRSLLGNLTYYPWRADEGDFKSWRQGRTGYPLVDAGMRELWATGWMHNRIRVVAASFFVKFLLLPWTWGLKYFWDTLLDADLENDILGWQYISGSLPDGHELHRIDNPEVQGYKFDPGGDYVRTWLPELARMPTEWIHHPWDAPNSILKASGVELGVNYPKPLIEIDEARERLDDAVSMMWELDRASRASKLNGSTEVVADNLLNINVMDIPKIVVKKEKLLDTSSLDQRVPSVQNLKSGVCEKGSNKLDGKKPKGVIETNDVKNNVKATKVDENDSLSTAESSSTRKRSLSESQMCVVPASCSAPSYGKPQYEYDSFKPYDSIKSTHPWQQSDAFGVKEVEGNEAESAMQESRLNQKHSNCDSSVNMGCGISKYTSSYLDEISFEL</sequence>
<dbReference type="GO" id="GO:1901371">
    <property type="term" value="P:regulation of leaf morphogenesis"/>
    <property type="evidence" value="ECO:0007669"/>
    <property type="project" value="EnsemblPlants"/>
</dbReference>
<feature type="binding site" evidence="6">
    <location>
        <begin position="386"/>
        <end position="388"/>
    </location>
    <ligand>
        <name>FAD</name>
        <dbReference type="ChEBI" id="CHEBI:57692"/>
    </ligand>
</feature>